<evidence type="ECO:0000313" key="14">
    <source>
        <dbReference type="Proteomes" id="UP001241092"/>
    </source>
</evidence>
<protein>
    <submittedName>
        <fullName evidence="13">Zinc uptake regulation protein</fullName>
    </submittedName>
</protein>
<keyword evidence="4" id="KW-0963">Cytoplasm</keyword>
<dbReference type="AlphaFoldDB" id="A0AAI8U188"/>
<proteinExistence type="inferred from homology"/>
<keyword evidence="6 11" id="KW-0479">Metal-binding</keyword>
<evidence type="ECO:0000313" key="13">
    <source>
        <dbReference type="EMBL" id="BDY32255.1"/>
    </source>
</evidence>
<accession>A0AAI8U188</accession>
<dbReference type="Pfam" id="PF01475">
    <property type="entry name" value="FUR"/>
    <property type="match status" value="1"/>
</dbReference>
<evidence type="ECO:0000256" key="11">
    <source>
        <dbReference type="PIRSR" id="PIRSR602481-1"/>
    </source>
</evidence>
<dbReference type="GO" id="GO:0005829">
    <property type="term" value="C:cytosol"/>
    <property type="evidence" value="ECO:0007669"/>
    <property type="project" value="TreeGrafter"/>
</dbReference>
<dbReference type="GO" id="GO:0045892">
    <property type="term" value="P:negative regulation of DNA-templated transcription"/>
    <property type="evidence" value="ECO:0007669"/>
    <property type="project" value="TreeGrafter"/>
</dbReference>
<keyword evidence="12" id="KW-0408">Iron</keyword>
<evidence type="ECO:0000256" key="2">
    <source>
        <dbReference type="ARBA" id="ARBA00007957"/>
    </source>
</evidence>
<dbReference type="Gene3D" id="3.30.1490.190">
    <property type="match status" value="1"/>
</dbReference>
<reference evidence="13" key="1">
    <citation type="submission" date="2023-03" db="EMBL/GenBank/DDBJ databases">
        <title>Draft genome sequence of a Mycolicibacterium mageritense strain H4_3_1 isolated from a hybrid biological-inorganic system reactor.</title>
        <authorList>
            <person name="Feng X."/>
            <person name="Kazama D."/>
            <person name="Sato K."/>
            <person name="Kobayashi H."/>
        </authorList>
    </citation>
    <scope>NUCLEOTIDE SEQUENCE</scope>
    <source>
        <strain evidence="13">H4_3_1</strain>
    </source>
</reference>
<keyword evidence="7 11" id="KW-0862">Zinc</keyword>
<dbReference type="EMBL" id="AP027452">
    <property type="protein sequence ID" value="BDY32255.1"/>
    <property type="molecule type" value="Genomic_DNA"/>
</dbReference>
<dbReference type="InterPro" id="IPR002481">
    <property type="entry name" value="FUR"/>
</dbReference>
<dbReference type="InterPro" id="IPR036390">
    <property type="entry name" value="WH_DNA-bd_sf"/>
</dbReference>
<keyword evidence="5" id="KW-0678">Repressor</keyword>
<organism evidence="13 14">
    <name type="scientific">Mycolicibacterium mageritense</name>
    <name type="common">Mycobacterium mageritense</name>
    <dbReference type="NCBI Taxonomy" id="53462"/>
    <lineage>
        <taxon>Bacteria</taxon>
        <taxon>Bacillati</taxon>
        <taxon>Actinomycetota</taxon>
        <taxon>Actinomycetes</taxon>
        <taxon>Mycobacteriales</taxon>
        <taxon>Mycobacteriaceae</taxon>
        <taxon>Mycolicibacterium</taxon>
    </lineage>
</organism>
<feature type="binding site" evidence="11">
    <location>
        <position position="115"/>
    </location>
    <ligand>
        <name>Zn(2+)</name>
        <dbReference type="ChEBI" id="CHEBI:29105"/>
    </ligand>
</feature>
<evidence type="ECO:0000256" key="1">
    <source>
        <dbReference type="ARBA" id="ARBA00004496"/>
    </source>
</evidence>
<dbReference type="GO" id="GO:1900376">
    <property type="term" value="P:regulation of secondary metabolite biosynthetic process"/>
    <property type="evidence" value="ECO:0007669"/>
    <property type="project" value="TreeGrafter"/>
</dbReference>
<feature type="binding site" evidence="11">
    <location>
        <position position="72"/>
    </location>
    <ligand>
        <name>Zn(2+)</name>
        <dbReference type="ChEBI" id="CHEBI:29105"/>
    </ligand>
</feature>
<dbReference type="GO" id="GO:0008270">
    <property type="term" value="F:zinc ion binding"/>
    <property type="evidence" value="ECO:0007669"/>
    <property type="project" value="TreeGrafter"/>
</dbReference>
<feature type="binding site" evidence="11">
    <location>
        <position position="75"/>
    </location>
    <ligand>
        <name>Zn(2+)</name>
        <dbReference type="ChEBI" id="CHEBI:29105"/>
    </ligand>
</feature>
<evidence type="ECO:0000256" key="7">
    <source>
        <dbReference type="ARBA" id="ARBA00022833"/>
    </source>
</evidence>
<evidence type="ECO:0000256" key="6">
    <source>
        <dbReference type="ARBA" id="ARBA00022723"/>
    </source>
</evidence>
<dbReference type="InterPro" id="IPR036388">
    <property type="entry name" value="WH-like_DNA-bd_sf"/>
</dbReference>
<dbReference type="InterPro" id="IPR043135">
    <property type="entry name" value="Fur_C"/>
</dbReference>
<dbReference type="PANTHER" id="PTHR33202">
    <property type="entry name" value="ZINC UPTAKE REGULATION PROTEIN"/>
    <property type="match status" value="1"/>
</dbReference>
<dbReference type="GO" id="GO:0003700">
    <property type="term" value="F:DNA-binding transcription factor activity"/>
    <property type="evidence" value="ECO:0007669"/>
    <property type="project" value="InterPro"/>
</dbReference>
<dbReference type="Gene3D" id="1.10.10.10">
    <property type="entry name" value="Winged helix-like DNA-binding domain superfamily/Winged helix DNA-binding domain"/>
    <property type="match status" value="1"/>
</dbReference>
<dbReference type="CDD" id="cd07153">
    <property type="entry name" value="Fur_like"/>
    <property type="match status" value="1"/>
</dbReference>
<evidence type="ECO:0000256" key="3">
    <source>
        <dbReference type="ARBA" id="ARBA00011738"/>
    </source>
</evidence>
<evidence type="ECO:0000256" key="8">
    <source>
        <dbReference type="ARBA" id="ARBA00023015"/>
    </source>
</evidence>
<sequence length="119" mass="13783">MFDILSTGENFRSVQELYRQVQQQKSQIGLTTVYRILQGFEEDQVAETQRAEDGELLYRLRTTSEHCHYLLCRQCGRAESFTPTAFEEHTTEFSRVLGYADLTHHIDLYGVCPRCRSAG</sequence>
<feature type="binding site" evidence="11">
    <location>
        <position position="112"/>
    </location>
    <ligand>
        <name>Zn(2+)</name>
        <dbReference type="ChEBI" id="CHEBI:29105"/>
    </ligand>
</feature>
<dbReference type="Proteomes" id="UP001241092">
    <property type="component" value="Chromosome"/>
</dbReference>
<feature type="binding site" evidence="12">
    <location>
        <position position="87"/>
    </location>
    <ligand>
        <name>Fe cation</name>
        <dbReference type="ChEBI" id="CHEBI:24875"/>
    </ligand>
</feature>
<comment type="cofactor">
    <cofactor evidence="12">
        <name>Mn(2+)</name>
        <dbReference type="ChEBI" id="CHEBI:29035"/>
    </cofactor>
    <cofactor evidence="12">
        <name>Fe(2+)</name>
        <dbReference type="ChEBI" id="CHEBI:29033"/>
    </cofactor>
    <text evidence="12">Binds 1 Mn(2+) or Fe(2+) ion per subunit.</text>
</comment>
<evidence type="ECO:0000256" key="9">
    <source>
        <dbReference type="ARBA" id="ARBA00023125"/>
    </source>
</evidence>
<keyword evidence="10" id="KW-0804">Transcription</keyword>
<comment type="subcellular location">
    <subcellularLocation>
        <location evidence="1">Cytoplasm</location>
    </subcellularLocation>
</comment>
<evidence type="ECO:0000256" key="4">
    <source>
        <dbReference type="ARBA" id="ARBA00022490"/>
    </source>
</evidence>
<comment type="cofactor">
    <cofactor evidence="11">
        <name>Zn(2+)</name>
        <dbReference type="ChEBI" id="CHEBI:29105"/>
    </cofactor>
    <text evidence="11">Binds 1 zinc ion per subunit.</text>
</comment>
<feature type="binding site" evidence="12">
    <location>
        <position position="104"/>
    </location>
    <ligand>
        <name>Fe cation</name>
        <dbReference type="ChEBI" id="CHEBI:24875"/>
    </ligand>
</feature>
<dbReference type="PANTHER" id="PTHR33202:SF2">
    <property type="entry name" value="FERRIC UPTAKE REGULATION PROTEIN"/>
    <property type="match status" value="1"/>
</dbReference>
<comment type="similarity">
    <text evidence="2">Belongs to the Fur family.</text>
</comment>
<keyword evidence="8" id="KW-0805">Transcription regulation</keyword>
<dbReference type="GO" id="GO:0000976">
    <property type="term" value="F:transcription cis-regulatory region binding"/>
    <property type="evidence" value="ECO:0007669"/>
    <property type="project" value="TreeGrafter"/>
</dbReference>
<evidence type="ECO:0000256" key="5">
    <source>
        <dbReference type="ARBA" id="ARBA00022491"/>
    </source>
</evidence>
<name>A0AAI8U188_MYCME</name>
<evidence type="ECO:0000256" key="12">
    <source>
        <dbReference type="PIRSR" id="PIRSR602481-2"/>
    </source>
</evidence>
<keyword evidence="9" id="KW-0238">DNA-binding</keyword>
<evidence type="ECO:0000256" key="10">
    <source>
        <dbReference type="ARBA" id="ARBA00023163"/>
    </source>
</evidence>
<comment type="subunit">
    <text evidence="3">Homodimer.</text>
</comment>
<dbReference type="SUPFAM" id="SSF46785">
    <property type="entry name" value="Winged helix' DNA-binding domain"/>
    <property type="match status" value="1"/>
</dbReference>
<gene>
    <name evidence="13" type="primary">zur_1</name>
    <name evidence="13" type="ORF">hbim_06218</name>
</gene>